<dbReference type="EMBL" id="QPKB01000003">
    <property type="protein sequence ID" value="RWR81077.1"/>
    <property type="molecule type" value="Genomic_DNA"/>
</dbReference>
<evidence type="ECO:0000313" key="1">
    <source>
        <dbReference type="EMBL" id="RWR81077.1"/>
    </source>
</evidence>
<protein>
    <submittedName>
        <fullName evidence="1">Uncharacterized protein</fullName>
    </submittedName>
</protein>
<dbReference type="Proteomes" id="UP000283530">
    <property type="component" value="Unassembled WGS sequence"/>
</dbReference>
<sequence>MRKRKRAKRIWVKNKKDRYEGVQLNYLAFAHDRLKRRLKFRKKLQCSSAASYYGAMPFFIA</sequence>
<gene>
    <name evidence="1" type="ORF">CKAN_00974400</name>
</gene>
<organism evidence="1 2">
    <name type="scientific">Cinnamomum micranthum f. kanehirae</name>
    <dbReference type="NCBI Taxonomy" id="337451"/>
    <lineage>
        <taxon>Eukaryota</taxon>
        <taxon>Viridiplantae</taxon>
        <taxon>Streptophyta</taxon>
        <taxon>Embryophyta</taxon>
        <taxon>Tracheophyta</taxon>
        <taxon>Spermatophyta</taxon>
        <taxon>Magnoliopsida</taxon>
        <taxon>Magnoliidae</taxon>
        <taxon>Laurales</taxon>
        <taxon>Lauraceae</taxon>
        <taxon>Cinnamomum</taxon>
    </lineage>
</organism>
<dbReference type="AlphaFoldDB" id="A0A3S3N5B2"/>
<accession>A0A3S3N5B2</accession>
<proteinExistence type="predicted"/>
<comment type="caution">
    <text evidence="1">The sequence shown here is derived from an EMBL/GenBank/DDBJ whole genome shotgun (WGS) entry which is preliminary data.</text>
</comment>
<keyword evidence="2" id="KW-1185">Reference proteome</keyword>
<reference evidence="1 2" key="1">
    <citation type="journal article" date="2019" name="Nat. Plants">
        <title>Stout camphor tree genome fills gaps in understanding of flowering plant genome evolution.</title>
        <authorList>
            <person name="Chaw S.M."/>
            <person name="Liu Y.C."/>
            <person name="Wu Y.W."/>
            <person name="Wang H.Y."/>
            <person name="Lin C.I."/>
            <person name="Wu C.S."/>
            <person name="Ke H.M."/>
            <person name="Chang L.Y."/>
            <person name="Hsu C.Y."/>
            <person name="Yang H.T."/>
            <person name="Sudianto E."/>
            <person name="Hsu M.H."/>
            <person name="Wu K.P."/>
            <person name="Wang L.N."/>
            <person name="Leebens-Mack J.H."/>
            <person name="Tsai I.J."/>
        </authorList>
    </citation>
    <scope>NUCLEOTIDE SEQUENCE [LARGE SCALE GENOMIC DNA]</scope>
    <source>
        <strain evidence="2">cv. Chaw 1501</strain>
        <tissue evidence="1">Young leaves</tissue>
    </source>
</reference>
<name>A0A3S3N5B2_9MAGN</name>
<evidence type="ECO:0000313" key="2">
    <source>
        <dbReference type="Proteomes" id="UP000283530"/>
    </source>
</evidence>